<reference evidence="3 4" key="1">
    <citation type="submission" date="2020-06" db="EMBL/GenBank/DDBJ databases">
        <title>Dyadobacter sandarakinus sp. nov., isolated from the soil of the Arctic Yellow River Station.</title>
        <authorList>
            <person name="Zhang Y."/>
            <person name="Peng F."/>
        </authorList>
    </citation>
    <scope>NUCLEOTIDE SEQUENCE [LARGE SCALE GENOMIC DNA]</scope>
    <source>
        <strain evidence="3 4">Q3-56</strain>
    </source>
</reference>
<evidence type="ECO:0000313" key="3">
    <source>
        <dbReference type="EMBL" id="QRR04328.1"/>
    </source>
</evidence>
<feature type="transmembrane region" description="Helical" evidence="2">
    <location>
        <begin position="20"/>
        <end position="38"/>
    </location>
</feature>
<organism evidence="3 4">
    <name type="scientific">Dyadobacter sandarakinus</name>
    <dbReference type="NCBI Taxonomy" id="2747268"/>
    <lineage>
        <taxon>Bacteria</taxon>
        <taxon>Pseudomonadati</taxon>
        <taxon>Bacteroidota</taxon>
        <taxon>Cytophagia</taxon>
        <taxon>Cytophagales</taxon>
        <taxon>Spirosomataceae</taxon>
        <taxon>Dyadobacter</taxon>
    </lineage>
</organism>
<protein>
    <recommendedName>
        <fullName evidence="5">Outer membrane protein beta-barrel domain-containing protein</fullName>
    </recommendedName>
</protein>
<keyword evidence="4" id="KW-1185">Reference proteome</keyword>
<dbReference type="Proteomes" id="UP000612680">
    <property type="component" value="Chromosome"/>
</dbReference>
<evidence type="ECO:0000256" key="1">
    <source>
        <dbReference type="SAM" id="MobiDB-lite"/>
    </source>
</evidence>
<sequence length="444" mass="49129">MQHYMKAHTAPGFWHQYGSWIGSAAAASVITVMAFLYTSQLSRNESLTADVKTLKEQVELLQKTPAGAADTVYIVQESPAGYPAQSGTSSGTQENTTRQAGSHRLTSRETIAFAGEQHQHEGRGSTGSDRPQLRTDVPASPKNDIIRVSQEHDGDAIQASALSDNQLRTGSQDENVGLLAYREPTDIFRETSVARKMNYRLASRLTMRQVQRTLTGSPAQLSKAAMPVDQAAQTAKATNVIPKLNLKVPYRFGASFGAETNGNTKAVMGEVLVSRKFSLAAGISWLKVKPMEFFTEKIFRDKNRRDFKRSHPGEVPLALEVFNINVNPTLVQIPLTVAFRNDLKNDWVYYASAGTNINISSREKISFDCRMPNNQYYNQSFEKKAENPVVSSANLSLGIEKTFHPIVVQAEGYLYTYFKPLSPLSHSTGPGVKVKLMYQIGRKL</sequence>
<accession>A0ABX7IER6</accession>
<feature type="region of interest" description="Disordered" evidence="1">
    <location>
        <begin position="80"/>
        <end position="141"/>
    </location>
</feature>
<gene>
    <name evidence="3" type="ORF">HWI92_23595</name>
</gene>
<evidence type="ECO:0000313" key="4">
    <source>
        <dbReference type="Proteomes" id="UP000612680"/>
    </source>
</evidence>
<proteinExistence type="predicted"/>
<name>A0ABX7IER6_9BACT</name>
<evidence type="ECO:0008006" key="5">
    <source>
        <dbReference type="Google" id="ProtNLM"/>
    </source>
</evidence>
<keyword evidence="2" id="KW-0812">Transmembrane</keyword>
<evidence type="ECO:0000256" key="2">
    <source>
        <dbReference type="SAM" id="Phobius"/>
    </source>
</evidence>
<feature type="compositionally biased region" description="Polar residues" evidence="1">
    <location>
        <begin position="85"/>
        <end position="100"/>
    </location>
</feature>
<dbReference type="EMBL" id="CP056775">
    <property type="protein sequence ID" value="QRR04328.1"/>
    <property type="molecule type" value="Genomic_DNA"/>
</dbReference>
<keyword evidence="2" id="KW-1133">Transmembrane helix</keyword>
<keyword evidence="2" id="KW-0472">Membrane</keyword>